<keyword evidence="4 12" id="KW-0812">Transmembrane</keyword>
<evidence type="ECO:0000313" key="15">
    <source>
        <dbReference type="Proteomes" id="UP000824219"/>
    </source>
</evidence>
<evidence type="ECO:0000256" key="9">
    <source>
        <dbReference type="ARBA" id="ARBA00023319"/>
    </source>
</evidence>
<keyword evidence="5" id="KW-0965">Cell junction</keyword>
<protein>
    <recommendedName>
        <fullName evidence="13">Ig-like domain-containing protein</fullName>
    </recommendedName>
</protein>
<organism evidence="14 15">
    <name type="scientific">Hemibagrus wyckioides</name>
    <dbReference type="NCBI Taxonomy" id="337641"/>
    <lineage>
        <taxon>Eukaryota</taxon>
        <taxon>Metazoa</taxon>
        <taxon>Chordata</taxon>
        <taxon>Craniata</taxon>
        <taxon>Vertebrata</taxon>
        <taxon>Euteleostomi</taxon>
        <taxon>Actinopterygii</taxon>
        <taxon>Neopterygii</taxon>
        <taxon>Teleostei</taxon>
        <taxon>Ostariophysi</taxon>
        <taxon>Siluriformes</taxon>
        <taxon>Bagridae</taxon>
        <taxon>Hemibagrus</taxon>
    </lineage>
</organism>
<dbReference type="InterPro" id="IPR007110">
    <property type="entry name" value="Ig-like_dom"/>
</dbReference>
<comment type="subcellular location">
    <subcellularLocation>
        <location evidence="1">Cell junction</location>
        <location evidence="1">Tight junction</location>
    </subcellularLocation>
    <subcellularLocation>
        <location evidence="10">Endomembrane system</location>
        <topology evidence="10">Single-pass type I membrane protein</topology>
    </subcellularLocation>
</comment>
<keyword evidence="6 12" id="KW-1133">Transmembrane helix</keyword>
<dbReference type="GO" id="GO:0012505">
    <property type="term" value="C:endomembrane system"/>
    <property type="evidence" value="ECO:0007669"/>
    <property type="project" value="UniProtKB-SubCell"/>
</dbReference>
<evidence type="ECO:0000256" key="2">
    <source>
        <dbReference type="ARBA" id="ARBA00009491"/>
    </source>
</evidence>
<dbReference type="AlphaFoldDB" id="A0A9D3SJG3"/>
<dbReference type="GO" id="GO:0005923">
    <property type="term" value="C:bicellular tight junction"/>
    <property type="evidence" value="ECO:0007669"/>
    <property type="project" value="UniProtKB-SubCell"/>
</dbReference>
<dbReference type="PANTHER" id="PTHR15923:SF1">
    <property type="entry name" value="LIPOLYSIS-STIMULATED LIPOPROTEIN RECEPTOR"/>
    <property type="match status" value="1"/>
</dbReference>
<dbReference type="PROSITE" id="PS50835">
    <property type="entry name" value="IG_LIKE"/>
    <property type="match status" value="4"/>
</dbReference>
<dbReference type="InterPro" id="IPR036179">
    <property type="entry name" value="Ig-like_dom_sf"/>
</dbReference>
<name>A0A9D3SJG3_9TELE</name>
<gene>
    <name evidence="14" type="ORF">KOW79_014566</name>
</gene>
<dbReference type="CDD" id="cd20987">
    <property type="entry name" value="IgC2_CD33_d2_like"/>
    <property type="match status" value="1"/>
</dbReference>
<dbReference type="GO" id="GO:0061689">
    <property type="term" value="C:tricellular tight junction"/>
    <property type="evidence" value="ECO:0007669"/>
    <property type="project" value="TreeGrafter"/>
</dbReference>
<keyword evidence="8" id="KW-1015">Disulfide bond</keyword>
<dbReference type="EMBL" id="JAHKSW010000017">
    <property type="protein sequence ID" value="KAG7321708.1"/>
    <property type="molecule type" value="Genomic_DNA"/>
</dbReference>
<evidence type="ECO:0000256" key="12">
    <source>
        <dbReference type="SAM" id="Phobius"/>
    </source>
</evidence>
<keyword evidence="15" id="KW-1185">Reference proteome</keyword>
<dbReference type="PANTHER" id="PTHR15923">
    <property type="entry name" value="TRANSMEMBRANE AND IMMUNOGLOBULIN DOMAIN-CONTAINING PROTEIN"/>
    <property type="match status" value="1"/>
</dbReference>
<dbReference type="Gene3D" id="2.60.40.10">
    <property type="entry name" value="Immunoglobulins"/>
    <property type="match status" value="6"/>
</dbReference>
<comment type="similarity">
    <text evidence="2">Belongs to the immunoglobulin superfamily. LISCH7 family.</text>
</comment>
<feature type="transmembrane region" description="Helical" evidence="12">
    <location>
        <begin position="160"/>
        <end position="184"/>
    </location>
</feature>
<feature type="domain" description="Ig-like" evidence="13">
    <location>
        <begin position="962"/>
        <end position="1044"/>
    </location>
</feature>
<keyword evidence="9" id="KW-0393">Immunoglobulin domain</keyword>
<keyword evidence="7 12" id="KW-0472">Membrane</keyword>
<dbReference type="InterPro" id="IPR051874">
    <property type="entry name" value="Ig-like_domain-LISCH7"/>
</dbReference>
<dbReference type="InterPro" id="IPR003599">
    <property type="entry name" value="Ig_sub"/>
</dbReference>
<reference evidence="14 15" key="1">
    <citation type="submission" date="2021-06" db="EMBL/GenBank/DDBJ databases">
        <title>Chromosome-level genome assembly of the red-tail catfish (Hemibagrus wyckioides).</title>
        <authorList>
            <person name="Shao F."/>
        </authorList>
    </citation>
    <scope>NUCLEOTIDE SEQUENCE [LARGE SCALE GENOMIC DNA]</scope>
    <source>
        <strain evidence="14">EC202008001</strain>
        <tissue evidence="14">Blood</tissue>
    </source>
</reference>
<dbReference type="OrthoDB" id="10012075at2759"/>
<dbReference type="Proteomes" id="UP000824219">
    <property type="component" value="Linkage Group LG17"/>
</dbReference>
<evidence type="ECO:0000256" key="1">
    <source>
        <dbReference type="ARBA" id="ARBA00004435"/>
    </source>
</evidence>
<dbReference type="GO" id="GO:0060856">
    <property type="term" value="P:establishment of blood-brain barrier"/>
    <property type="evidence" value="ECO:0007669"/>
    <property type="project" value="TreeGrafter"/>
</dbReference>
<evidence type="ECO:0000256" key="6">
    <source>
        <dbReference type="ARBA" id="ARBA00022989"/>
    </source>
</evidence>
<dbReference type="SMART" id="SM00408">
    <property type="entry name" value="IGc2"/>
    <property type="match status" value="3"/>
</dbReference>
<dbReference type="InterPro" id="IPR024436">
    <property type="entry name" value="DUF3824"/>
</dbReference>
<dbReference type="Pfam" id="PF07679">
    <property type="entry name" value="I-set"/>
    <property type="match status" value="1"/>
</dbReference>
<accession>A0A9D3SJG3</accession>
<dbReference type="InterPro" id="IPR003598">
    <property type="entry name" value="Ig_sub2"/>
</dbReference>
<sequence>MRLFVILIILMVVTGFSTGVNVVCPVKRYVVILFQPVTLRCDFTTTATVPPIVTWKYKSFCRDPIQAALNPGSAENAIAQANPNYNPNIECSDQSRTVRIVASKQNSVTLGTEYQGRKISIINNADLNIAQTAWGDSGVYVCIVASSQDLSGNGEDYTELIVLDWLLVVLVVLGFVLLLLFIGICWCQCCPHTCCCYVSCPCCPERCCCPRALYEAGKAVKAGVPSQYAASMFAPSVYGQPVYMGGPSPPIPMLPMPQGVNAPPSNGYGRDFDVASSVGQGSQVPLLHDHDGGAGQTRSGYRIQANQDGNPTRLLYYMERELANIDPSQPVGAAGKFSRLDGMSEISSLHDSGDPRNRGRSRPPQLNSVFDDENMSTISSVSQNMRRDEPRRGGGGGPSHGRARSMDNLDDIGRNYRDRDYPPRRGRRGSDDEWSSSARGYDRVHDDRSREYPPDDRFRDDARVGFQGRRSRSRDDLMDLERGRGVGGRDAYDDSFLREAMERKKLGEQQRARSRERLDSDSERSDRFRGGHAGPPPLPLSRPAGNPDQRRANNAGFPPPPPSYAEDTDSLASSKKSNLRKNGARNSGAYCALNSIGGRFMNGLTGRTMLCTLQPLTSPSSIEGVERVLGQEEEAWSDLRSPREAKQWSFRRNRVGRIELQPSEGQSRAVSWSWYEVNGPELNRHYEVLGTAAAFTATCKRLTCSMELVFKSRTDIVHESYKGRTKLLGDLSQKNCTLQINNLGVEHSGRYYFRADLGGANIYTYPDFTELRVLDQPNIDVPEEIISDKSLDLICYAPDNCPDMTPEINWMYTDYLPYPRFEPEYAEEGNTAVMSSTLSFTPRAMHNGQMVGCRVHYPNTNLFYERVIYLDVKYAPRNIWVNASQEIMEGSSVVLHCDVDSNPIPRISWYFENDELMSEIASNASLFLDSVTAEQDGLYTCVGDNGYGTMNTSMYLAVTYPPREPVVNESLVVMEDTSLTLYCSSKGKPAPTITWLKDGALIGTIKAGELSKLELTDINPQADGTYRCLAENEYGRASSSLNITVEFAPIFQDSKCTIVREGVQCVCIATGNPEPSILFYLPDRNITINDTNGRFNFYTHSDGYTSTGIIKLREKGDRENNEDIAVHVHCSISNVYGSQSMQLELQQEKKYLMAVIVGTIGGVAVIAFIIAAVRYVGQNNKKENGNPGQDVGSRVENPSMYYSAVKKDKQSLRKKVLKTELLGSKFNSILEESTGEDSDYQHVGPTAGMERQELNFLGRRREGGLGRGDDTTDYTEIKAK</sequence>
<dbReference type="Pfam" id="PF05624">
    <property type="entry name" value="LSR"/>
    <property type="match status" value="1"/>
</dbReference>
<proteinExistence type="inferred from homology"/>
<feature type="region of interest" description="Disordered" evidence="11">
    <location>
        <begin position="1233"/>
        <end position="1280"/>
    </location>
</feature>
<dbReference type="GO" id="GO:0005886">
    <property type="term" value="C:plasma membrane"/>
    <property type="evidence" value="ECO:0007669"/>
    <property type="project" value="TreeGrafter"/>
</dbReference>
<feature type="compositionally biased region" description="Basic and acidic residues" evidence="11">
    <location>
        <begin position="473"/>
        <end position="484"/>
    </location>
</feature>
<evidence type="ECO:0000256" key="7">
    <source>
        <dbReference type="ARBA" id="ARBA00023136"/>
    </source>
</evidence>
<feature type="region of interest" description="Disordered" evidence="11">
    <location>
        <begin position="345"/>
        <end position="584"/>
    </location>
</feature>
<feature type="domain" description="Ig-like" evidence="13">
    <location>
        <begin position="876"/>
        <end position="957"/>
    </location>
</feature>
<feature type="transmembrane region" description="Helical" evidence="12">
    <location>
        <begin position="6"/>
        <end position="24"/>
    </location>
</feature>
<dbReference type="SMART" id="SM00409">
    <property type="entry name" value="IG"/>
    <property type="match status" value="4"/>
</dbReference>
<evidence type="ECO:0000259" key="13">
    <source>
        <dbReference type="PROSITE" id="PS50835"/>
    </source>
</evidence>
<dbReference type="InterPro" id="IPR013098">
    <property type="entry name" value="Ig_I-set"/>
</dbReference>
<feature type="compositionally biased region" description="Basic and acidic residues" evidence="11">
    <location>
        <begin position="440"/>
        <end position="463"/>
    </location>
</feature>
<evidence type="ECO:0000256" key="10">
    <source>
        <dbReference type="ARBA" id="ARBA00046288"/>
    </source>
</evidence>
<evidence type="ECO:0000256" key="5">
    <source>
        <dbReference type="ARBA" id="ARBA00022949"/>
    </source>
</evidence>
<dbReference type="Pfam" id="PF12868">
    <property type="entry name" value="DUF3824"/>
    <property type="match status" value="1"/>
</dbReference>
<feature type="domain" description="Ig-like" evidence="13">
    <location>
        <begin position="35"/>
        <end position="158"/>
    </location>
</feature>
<dbReference type="InterPro" id="IPR013783">
    <property type="entry name" value="Ig-like_fold"/>
</dbReference>
<dbReference type="InterPro" id="IPR008664">
    <property type="entry name" value="LISCH7"/>
</dbReference>
<feature type="compositionally biased region" description="Polar residues" evidence="11">
    <location>
        <begin position="375"/>
        <end position="384"/>
    </location>
</feature>
<keyword evidence="3" id="KW-0796">Tight junction</keyword>
<evidence type="ECO:0000256" key="8">
    <source>
        <dbReference type="ARBA" id="ARBA00023157"/>
    </source>
</evidence>
<dbReference type="SUPFAM" id="SSF48726">
    <property type="entry name" value="Immunoglobulin"/>
    <property type="match status" value="5"/>
</dbReference>
<evidence type="ECO:0000256" key="11">
    <source>
        <dbReference type="SAM" id="MobiDB-lite"/>
    </source>
</evidence>
<evidence type="ECO:0000256" key="3">
    <source>
        <dbReference type="ARBA" id="ARBA00022427"/>
    </source>
</evidence>
<comment type="caution">
    <text evidence="14">The sequence shown here is derived from an EMBL/GenBank/DDBJ whole genome shotgun (WGS) entry which is preliminary data.</text>
</comment>
<dbReference type="Pfam" id="PF13927">
    <property type="entry name" value="Ig_3"/>
    <property type="match status" value="1"/>
</dbReference>
<feature type="compositionally biased region" description="Basic and acidic residues" evidence="11">
    <location>
        <begin position="490"/>
        <end position="529"/>
    </location>
</feature>
<feature type="transmembrane region" description="Helical" evidence="12">
    <location>
        <begin position="1151"/>
        <end position="1173"/>
    </location>
</feature>
<evidence type="ECO:0000256" key="4">
    <source>
        <dbReference type="ARBA" id="ARBA00022692"/>
    </source>
</evidence>
<feature type="compositionally biased region" description="Basic and acidic residues" evidence="11">
    <location>
        <begin position="404"/>
        <end position="431"/>
    </location>
</feature>
<dbReference type="GO" id="GO:1904274">
    <property type="term" value="P:tricellular tight junction assembly"/>
    <property type="evidence" value="ECO:0007669"/>
    <property type="project" value="TreeGrafter"/>
</dbReference>
<feature type="compositionally biased region" description="Basic and acidic residues" evidence="11">
    <location>
        <begin position="1259"/>
        <end position="1280"/>
    </location>
</feature>
<feature type="domain" description="Ig-like" evidence="13">
    <location>
        <begin position="766"/>
        <end position="869"/>
    </location>
</feature>
<evidence type="ECO:0000313" key="14">
    <source>
        <dbReference type="EMBL" id="KAG7321708.1"/>
    </source>
</evidence>